<dbReference type="Proteomes" id="UP000265520">
    <property type="component" value="Unassembled WGS sequence"/>
</dbReference>
<comment type="caution">
    <text evidence="1">The sequence shown here is derived from an EMBL/GenBank/DDBJ whole genome shotgun (WGS) entry which is preliminary data.</text>
</comment>
<proteinExistence type="predicted"/>
<reference evidence="1 2" key="1">
    <citation type="journal article" date="2018" name="Front. Plant Sci.">
        <title>Red Clover (Trifolium pratense) and Zigzag Clover (T. medium) - A Picture of Genomic Similarities and Differences.</title>
        <authorList>
            <person name="Dluhosova J."/>
            <person name="Istvanek J."/>
            <person name="Nedelnik J."/>
            <person name="Repkova J."/>
        </authorList>
    </citation>
    <scope>NUCLEOTIDE SEQUENCE [LARGE SCALE GENOMIC DNA]</scope>
    <source>
        <strain evidence="2">cv. 10/8</strain>
        <tissue evidence="1">Leaf</tissue>
    </source>
</reference>
<name>A0A392SY98_9FABA</name>
<dbReference type="AlphaFoldDB" id="A0A392SY98"/>
<sequence length="49" mass="5316">MLQSHHQNGGGPADAAAADEYRPQIDSFNPLNLHHCKTRDSTVPFVLGT</sequence>
<evidence type="ECO:0000313" key="1">
    <source>
        <dbReference type="EMBL" id="MCI52840.1"/>
    </source>
</evidence>
<accession>A0A392SY98</accession>
<keyword evidence="2" id="KW-1185">Reference proteome</keyword>
<protein>
    <submittedName>
        <fullName evidence="1">Uncharacterized protein</fullName>
    </submittedName>
</protein>
<feature type="non-terminal residue" evidence="1">
    <location>
        <position position="49"/>
    </location>
</feature>
<organism evidence="1 2">
    <name type="scientific">Trifolium medium</name>
    <dbReference type="NCBI Taxonomy" id="97028"/>
    <lineage>
        <taxon>Eukaryota</taxon>
        <taxon>Viridiplantae</taxon>
        <taxon>Streptophyta</taxon>
        <taxon>Embryophyta</taxon>
        <taxon>Tracheophyta</taxon>
        <taxon>Spermatophyta</taxon>
        <taxon>Magnoliopsida</taxon>
        <taxon>eudicotyledons</taxon>
        <taxon>Gunneridae</taxon>
        <taxon>Pentapetalae</taxon>
        <taxon>rosids</taxon>
        <taxon>fabids</taxon>
        <taxon>Fabales</taxon>
        <taxon>Fabaceae</taxon>
        <taxon>Papilionoideae</taxon>
        <taxon>50 kb inversion clade</taxon>
        <taxon>NPAAA clade</taxon>
        <taxon>Hologalegina</taxon>
        <taxon>IRL clade</taxon>
        <taxon>Trifolieae</taxon>
        <taxon>Trifolium</taxon>
    </lineage>
</organism>
<evidence type="ECO:0000313" key="2">
    <source>
        <dbReference type="Proteomes" id="UP000265520"/>
    </source>
</evidence>
<dbReference type="EMBL" id="LXQA010453627">
    <property type="protein sequence ID" value="MCI52840.1"/>
    <property type="molecule type" value="Genomic_DNA"/>
</dbReference>